<accession>W2TM08</accession>
<organism evidence="1 2">
    <name type="scientific">Necator americanus</name>
    <name type="common">Human hookworm</name>
    <dbReference type="NCBI Taxonomy" id="51031"/>
    <lineage>
        <taxon>Eukaryota</taxon>
        <taxon>Metazoa</taxon>
        <taxon>Ecdysozoa</taxon>
        <taxon>Nematoda</taxon>
        <taxon>Chromadorea</taxon>
        <taxon>Rhabditida</taxon>
        <taxon>Rhabditina</taxon>
        <taxon>Rhabditomorpha</taxon>
        <taxon>Strongyloidea</taxon>
        <taxon>Ancylostomatidae</taxon>
        <taxon>Bunostominae</taxon>
        <taxon>Necator</taxon>
    </lineage>
</organism>
<name>W2TM08_NECAM</name>
<keyword evidence="2" id="KW-1185">Reference proteome</keyword>
<protein>
    <submittedName>
        <fullName evidence="1">Uncharacterized protein</fullName>
    </submittedName>
</protein>
<dbReference type="EMBL" id="KI658292">
    <property type="protein sequence ID" value="ETN83150.1"/>
    <property type="molecule type" value="Genomic_DNA"/>
</dbReference>
<evidence type="ECO:0000313" key="2">
    <source>
        <dbReference type="Proteomes" id="UP000053676"/>
    </source>
</evidence>
<proteinExistence type="predicted"/>
<evidence type="ECO:0000313" key="1">
    <source>
        <dbReference type="EMBL" id="ETN83150.1"/>
    </source>
</evidence>
<dbReference type="KEGG" id="nai:NECAME_07566"/>
<dbReference type="Proteomes" id="UP000053676">
    <property type="component" value="Unassembled WGS sequence"/>
</dbReference>
<dbReference type="AlphaFoldDB" id="W2TM08"/>
<gene>
    <name evidence="1" type="ORF">NECAME_07566</name>
</gene>
<sequence>MTIQLLSVLCVDGLENSQHRFRSRGSEGHDRPSKVDNCELRAKIEADTSKITREVTEEFNAVNRSLSTCAGIYGIRTKLTILRYDDLPLCFRSSTYDQLRRKAKTKGIEEQWLKCTNSGGCRPNEAEIKISTATTQTKPMQSKLCPYPLRMRSFDEPCPPHRSHLTNTRPLK</sequence>
<reference evidence="2" key="1">
    <citation type="journal article" date="2014" name="Nat. Genet.">
        <title>Genome of the human hookworm Necator americanus.</title>
        <authorList>
            <person name="Tang Y.T."/>
            <person name="Gao X."/>
            <person name="Rosa B.A."/>
            <person name="Abubucker S."/>
            <person name="Hallsworth-Pepin K."/>
            <person name="Martin J."/>
            <person name="Tyagi R."/>
            <person name="Heizer E."/>
            <person name="Zhang X."/>
            <person name="Bhonagiri-Palsikar V."/>
            <person name="Minx P."/>
            <person name="Warren W.C."/>
            <person name="Wang Q."/>
            <person name="Zhan B."/>
            <person name="Hotez P.J."/>
            <person name="Sternberg P.W."/>
            <person name="Dougall A."/>
            <person name="Gaze S.T."/>
            <person name="Mulvenna J."/>
            <person name="Sotillo J."/>
            <person name="Ranganathan S."/>
            <person name="Rabelo E.M."/>
            <person name="Wilson R.K."/>
            <person name="Felgner P.L."/>
            <person name="Bethony J."/>
            <person name="Hawdon J.M."/>
            <person name="Gasser R.B."/>
            <person name="Loukas A."/>
            <person name="Mitreva M."/>
        </authorList>
    </citation>
    <scope>NUCLEOTIDE SEQUENCE [LARGE SCALE GENOMIC DNA]</scope>
</reference>